<comment type="subunit">
    <text evidence="1">Monomer.</text>
</comment>
<dbReference type="GO" id="GO:0045454">
    <property type="term" value="P:cell redox homeostasis"/>
    <property type="evidence" value="ECO:0007669"/>
    <property type="project" value="TreeGrafter"/>
</dbReference>
<gene>
    <name evidence="12" type="ORF">MNBD_GAMMA21-2758</name>
</gene>
<keyword evidence="3 12" id="KW-0575">Peroxidase</keyword>
<comment type="catalytic activity">
    <reaction evidence="10">
        <text>a hydroperoxide + [thioredoxin]-dithiol = an alcohol + [thioredoxin]-disulfide + H2O</text>
        <dbReference type="Rhea" id="RHEA:62620"/>
        <dbReference type="Rhea" id="RHEA-COMP:10698"/>
        <dbReference type="Rhea" id="RHEA-COMP:10700"/>
        <dbReference type="ChEBI" id="CHEBI:15377"/>
        <dbReference type="ChEBI" id="CHEBI:29950"/>
        <dbReference type="ChEBI" id="CHEBI:30879"/>
        <dbReference type="ChEBI" id="CHEBI:35924"/>
        <dbReference type="ChEBI" id="CHEBI:50058"/>
        <dbReference type="EC" id="1.11.1.24"/>
    </reaction>
</comment>
<evidence type="ECO:0000256" key="4">
    <source>
        <dbReference type="ARBA" id="ARBA00022862"/>
    </source>
</evidence>
<reference evidence="12" key="1">
    <citation type="submission" date="2018-06" db="EMBL/GenBank/DDBJ databases">
        <authorList>
            <person name="Zhirakovskaya E."/>
        </authorList>
    </citation>
    <scope>NUCLEOTIDE SEQUENCE</scope>
</reference>
<name>A0A3B0ZJ24_9ZZZZ</name>
<protein>
    <recommendedName>
        <fullName evidence="2">thioredoxin-dependent peroxiredoxin</fullName>
        <ecNumber evidence="2">1.11.1.24</ecNumber>
    </recommendedName>
    <alternativeName>
        <fullName evidence="8">Thioredoxin peroxidase</fullName>
    </alternativeName>
</protein>
<dbReference type="PIRSF" id="PIRSF000239">
    <property type="entry name" value="AHPC"/>
    <property type="match status" value="1"/>
</dbReference>
<evidence type="ECO:0000256" key="3">
    <source>
        <dbReference type="ARBA" id="ARBA00022559"/>
    </source>
</evidence>
<evidence type="ECO:0000256" key="2">
    <source>
        <dbReference type="ARBA" id="ARBA00013017"/>
    </source>
</evidence>
<dbReference type="PROSITE" id="PS51352">
    <property type="entry name" value="THIOREDOXIN_2"/>
    <property type="match status" value="1"/>
</dbReference>
<organism evidence="12">
    <name type="scientific">hydrothermal vent metagenome</name>
    <dbReference type="NCBI Taxonomy" id="652676"/>
    <lineage>
        <taxon>unclassified sequences</taxon>
        <taxon>metagenomes</taxon>
        <taxon>ecological metagenomes</taxon>
    </lineage>
</organism>
<proteinExistence type="inferred from homology"/>
<dbReference type="InterPro" id="IPR013766">
    <property type="entry name" value="Thioredoxin_domain"/>
</dbReference>
<keyword evidence="5 12" id="KW-0560">Oxidoreductase</keyword>
<dbReference type="CDD" id="cd03017">
    <property type="entry name" value="PRX_BCP"/>
    <property type="match status" value="1"/>
</dbReference>
<evidence type="ECO:0000256" key="9">
    <source>
        <dbReference type="ARBA" id="ARBA00038489"/>
    </source>
</evidence>
<accession>A0A3B0ZJ24</accession>
<dbReference type="InterPro" id="IPR024706">
    <property type="entry name" value="Peroxiredoxin_AhpC-typ"/>
</dbReference>
<keyword evidence="4" id="KW-0049">Antioxidant</keyword>
<feature type="domain" description="Thioredoxin" evidence="11">
    <location>
        <begin position="2"/>
        <end position="154"/>
    </location>
</feature>
<dbReference type="Pfam" id="PF00578">
    <property type="entry name" value="AhpC-TSA"/>
    <property type="match status" value="1"/>
</dbReference>
<evidence type="ECO:0000259" key="11">
    <source>
        <dbReference type="PROSITE" id="PS51352"/>
    </source>
</evidence>
<dbReference type="GO" id="GO:0005737">
    <property type="term" value="C:cytoplasm"/>
    <property type="evidence" value="ECO:0007669"/>
    <property type="project" value="TreeGrafter"/>
</dbReference>
<dbReference type="AlphaFoldDB" id="A0A3B0ZJ24"/>
<evidence type="ECO:0000256" key="8">
    <source>
        <dbReference type="ARBA" id="ARBA00032824"/>
    </source>
</evidence>
<dbReference type="SUPFAM" id="SSF52833">
    <property type="entry name" value="Thioredoxin-like"/>
    <property type="match status" value="1"/>
</dbReference>
<dbReference type="EC" id="1.11.1.24" evidence="2"/>
<evidence type="ECO:0000256" key="7">
    <source>
        <dbReference type="ARBA" id="ARBA00023284"/>
    </source>
</evidence>
<keyword evidence="6" id="KW-1015">Disulfide bond</keyword>
<dbReference type="InterPro" id="IPR036249">
    <property type="entry name" value="Thioredoxin-like_sf"/>
</dbReference>
<evidence type="ECO:0000256" key="10">
    <source>
        <dbReference type="ARBA" id="ARBA00049091"/>
    </source>
</evidence>
<dbReference type="PANTHER" id="PTHR42801:SF4">
    <property type="entry name" value="AHPC_TSA FAMILY PROTEIN"/>
    <property type="match status" value="1"/>
</dbReference>
<evidence type="ECO:0000256" key="5">
    <source>
        <dbReference type="ARBA" id="ARBA00023002"/>
    </source>
</evidence>
<dbReference type="GO" id="GO:0034599">
    <property type="term" value="P:cellular response to oxidative stress"/>
    <property type="evidence" value="ECO:0007669"/>
    <property type="project" value="TreeGrafter"/>
</dbReference>
<sequence>MLIINQAAPDFAIPNQKTQTIKLADYKGKKHVVLYFYPKDDTPGCTIEANEFTALANDFEQVDTVILGVSKDDSDSHQAFIDKYNLKIELLADTIGDLCESYGVWQEKEKNGVKKMGIVRSTFLINKQGIIKEAIYGVTPQGHAQAMLEMIQKF</sequence>
<dbReference type="PANTHER" id="PTHR42801">
    <property type="entry name" value="THIOREDOXIN-DEPENDENT PEROXIDE REDUCTASE"/>
    <property type="match status" value="1"/>
</dbReference>
<dbReference type="FunFam" id="3.40.30.10:FF:000007">
    <property type="entry name" value="Thioredoxin-dependent thiol peroxidase"/>
    <property type="match status" value="1"/>
</dbReference>
<dbReference type="InterPro" id="IPR000866">
    <property type="entry name" value="AhpC/TSA"/>
</dbReference>
<dbReference type="EMBL" id="UOFR01000013">
    <property type="protein sequence ID" value="VAW91651.1"/>
    <property type="molecule type" value="Genomic_DNA"/>
</dbReference>
<dbReference type="InterPro" id="IPR050924">
    <property type="entry name" value="Peroxiredoxin_BCP/PrxQ"/>
</dbReference>
<comment type="similarity">
    <text evidence="9">Belongs to the peroxiredoxin family. BCP/PrxQ subfamily.</text>
</comment>
<dbReference type="Gene3D" id="3.40.30.10">
    <property type="entry name" value="Glutaredoxin"/>
    <property type="match status" value="1"/>
</dbReference>
<keyword evidence="7" id="KW-0676">Redox-active center</keyword>
<dbReference type="GO" id="GO:0008379">
    <property type="term" value="F:thioredoxin peroxidase activity"/>
    <property type="evidence" value="ECO:0007669"/>
    <property type="project" value="TreeGrafter"/>
</dbReference>
<evidence type="ECO:0000313" key="12">
    <source>
        <dbReference type="EMBL" id="VAW91651.1"/>
    </source>
</evidence>
<evidence type="ECO:0000256" key="1">
    <source>
        <dbReference type="ARBA" id="ARBA00011245"/>
    </source>
</evidence>
<evidence type="ECO:0000256" key="6">
    <source>
        <dbReference type="ARBA" id="ARBA00023157"/>
    </source>
</evidence>